<evidence type="ECO:0000313" key="6">
    <source>
        <dbReference type="Proteomes" id="UP001177883"/>
    </source>
</evidence>
<dbReference type="CDD" id="cd17267">
    <property type="entry name" value="RMtype1_S_EcoAO83I-TRD1-CR1_like"/>
    <property type="match status" value="1"/>
</dbReference>
<dbReference type="PANTHER" id="PTHR30408:SF13">
    <property type="entry name" value="TYPE I RESTRICTION ENZYME HINDI SPECIFICITY SUBUNIT"/>
    <property type="match status" value="1"/>
</dbReference>
<protein>
    <submittedName>
        <fullName evidence="5">Restriction endonuclease subunit S</fullName>
        <ecNumber evidence="5">3.1.21.-</ecNumber>
    </submittedName>
</protein>
<dbReference type="Proteomes" id="UP001177883">
    <property type="component" value="Unassembled WGS sequence"/>
</dbReference>
<dbReference type="GO" id="GO:0009307">
    <property type="term" value="P:DNA restriction-modification system"/>
    <property type="evidence" value="ECO:0007669"/>
    <property type="project" value="UniProtKB-KW"/>
</dbReference>
<comment type="caution">
    <text evidence="5">The sequence shown here is derived from an EMBL/GenBank/DDBJ whole genome shotgun (WGS) entry which is preliminary data.</text>
</comment>
<feature type="domain" description="Type I restriction modification DNA specificity" evidence="4">
    <location>
        <begin position="216"/>
        <end position="336"/>
    </location>
</feature>
<sequence length="407" mass="46429">MEWNEITLGDHIEVLTDYHANGAYEKLKANVSLKSEKDFAIMIRTLNFERGDFEKELIYINEKEYNFLSKSKVYPGDILMNKIADAGSVYRMPDLNGPVSLAMNLFLIRLKPSLNQRFMYYMMKFYEPYIKLYANGAATLTITKDSVRKLKFNVPSDSVQNKIAAILSAYDDLIENNLERIKLLEEMAEITYQEWFLRKKFPGHEEAEFDSETGLPDGWANKKMGDFLVLHYGKALKAGDRKGGSTPVYGSAGTVGYHDCSLVEGPGIVLGRKGNVGSVYWSHCPFYPIDTVYYVTSKYSLYFVYYLLKHQEFVNNDAAVPGLNRNAAYAKKVNLPNVELIDLFESNIEPLFSVIYNLQQQIALLKEARDVLLPRLMTGMIDIEKVELPEALLARINKENNNEMNIG</sequence>
<feature type="domain" description="Type I restriction modification DNA specificity" evidence="4">
    <location>
        <begin position="2"/>
        <end position="184"/>
    </location>
</feature>
<evidence type="ECO:0000313" key="5">
    <source>
        <dbReference type="EMBL" id="MDP2488602.1"/>
    </source>
</evidence>
<evidence type="ECO:0000259" key="4">
    <source>
        <dbReference type="Pfam" id="PF01420"/>
    </source>
</evidence>
<evidence type="ECO:0000256" key="2">
    <source>
        <dbReference type="ARBA" id="ARBA00022747"/>
    </source>
</evidence>
<evidence type="ECO:0000256" key="3">
    <source>
        <dbReference type="ARBA" id="ARBA00023125"/>
    </source>
</evidence>
<dbReference type="InterPro" id="IPR052021">
    <property type="entry name" value="Type-I_RS_S_subunit"/>
</dbReference>
<keyword evidence="2" id="KW-0680">Restriction system</keyword>
<dbReference type="GO" id="GO:0016787">
    <property type="term" value="F:hydrolase activity"/>
    <property type="evidence" value="ECO:0007669"/>
    <property type="project" value="UniProtKB-KW"/>
</dbReference>
<name>A0ABD5A6G3_VIBSP</name>
<keyword evidence="5" id="KW-0540">Nuclease</keyword>
<dbReference type="InterPro" id="IPR000055">
    <property type="entry name" value="Restrct_endonuc_typeI_TRD"/>
</dbReference>
<dbReference type="RefSeq" id="WP_102490718.1">
    <property type="nucleotide sequence ID" value="NZ_JAUYVK010000003.1"/>
</dbReference>
<keyword evidence="5" id="KW-0378">Hydrolase</keyword>
<dbReference type="InterPro" id="IPR044946">
    <property type="entry name" value="Restrct_endonuc_typeI_TRD_sf"/>
</dbReference>
<dbReference type="SUPFAM" id="SSF116734">
    <property type="entry name" value="DNA methylase specificity domain"/>
    <property type="match status" value="2"/>
</dbReference>
<evidence type="ECO:0000256" key="1">
    <source>
        <dbReference type="ARBA" id="ARBA00010923"/>
    </source>
</evidence>
<dbReference type="GO" id="GO:0004519">
    <property type="term" value="F:endonuclease activity"/>
    <property type="evidence" value="ECO:0007669"/>
    <property type="project" value="UniProtKB-KW"/>
</dbReference>
<dbReference type="Gene3D" id="3.90.220.20">
    <property type="entry name" value="DNA methylase specificity domains"/>
    <property type="match status" value="2"/>
</dbReference>
<dbReference type="Pfam" id="PF01420">
    <property type="entry name" value="Methylase_S"/>
    <property type="match status" value="2"/>
</dbReference>
<comment type="similarity">
    <text evidence="1">Belongs to the type-I restriction system S methylase family.</text>
</comment>
<keyword evidence="5" id="KW-0255">Endonuclease</keyword>
<gene>
    <name evidence="5" type="ORF">Q8W38_04600</name>
</gene>
<accession>A0ABD5A6G3</accession>
<dbReference type="Gene3D" id="1.10.287.1120">
    <property type="entry name" value="Bipartite methylase S protein"/>
    <property type="match status" value="1"/>
</dbReference>
<proteinExistence type="inferred from homology"/>
<dbReference type="GO" id="GO:0003677">
    <property type="term" value="F:DNA binding"/>
    <property type="evidence" value="ECO:0007669"/>
    <property type="project" value="UniProtKB-KW"/>
</dbReference>
<organism evidence="5 6">
    <name type="scientific">Vibrio splendidus</name>
    <dbReference type="NCBI Taxonomy" id="29497"/>
    <lineage>
        <taxon>Bacteria</taxon>
        <taxon>Pseudomonadati</taxon>
        <taxon>Pseudomonadota</taxon>
        <taxon>Gammaproteobacteria</taxon>
        <taxon>Vibrionales</taxon>
        <taxon>Vibrionaceae</taxon>
        <taxon>Vibrio</taxon>
    </lineage>
</organism>
<dbReference type="AlphaFoldDB" id="A0ABD5A6G3"/>
<dbReference type="EC" id="3.1.21.-" evidence="5"/>
<reference evidence="5" key="1">
    <citation type="submission" date="2023-07" db="EMBL/GenBank/DDBJ databases">
        <title>Genome content predicts the carbon catabolic preferences of heterotrophic bacteria.</title>
        <authorList>
            <person name="Gralka M."/>
        </authorList>
    </citation>
    <scope>NUCLEOTIDE SEQUENCE</scope>
    <source>
        <strain evidence="5">6E03</strain>
    </source>
</reference>
<dbReference type="EMBL" id="JAUYVK010000003">
    <property type="protein sequence ID" value="MDP2488602.1"/>
    <property type="molecule type" value="Genomic_DNA"/>
</dbReference>
<dbReference type="PANTHER" id="PTHR30408">
    <property type="entry name" value="TYPE-1 RESTRICTION ENZYME ECOKI SPECIFICITY PROTEIN"/>
    <property type="match status" value="1"/>
</dbReference>
<keyword evidence="3" id="KW-0238">DNA-binding</keyword>